<evidence type="ECO:0000256" key="1">
    <source>
        <dbReference type="SAM" id="MobiDB-lite"/>
    </source>
</evidence>
<sequence length="306" mass="32467">MRSAWSASASAAASRRYSSEASSASAASSRRTCRRAPSPGSVPAACAASSSRPPRHHVFEPLARPVADLDRAQRGAEFPLDRARQRTGRLRQSHQPGLMAAQRLGIADQSVGHLRQDLAALRLEQRVVVQHAIHAAGKIRQPCREPLGLLLADLELLAHAVGEVDKGLGAGSGDLDVHAVDLEHPERALHFADAARQVARGLADRIGLAAAPGGLGGNARKPLRRLGQIGHRAGRLALLEHAGNGLQRGNDPLDGIDRGAKTRARLVESRIEVAGDVRQPSARLGQLRIPDRVMGALIGRTIGRIP</sequence>
<feature type="compositionally biased region" description="Low complexity" evidence="1">
    <location>
        <begin position="1"/>
        <end position="52"/>
    </location>
</feature>
<dbReference type="Proteomes" id="UP001589858">
    <property type="component" value="Unassembled WGS sequence"/>
</dbReference>
<evidence type="ECO:0000313" key="3">
    <source>
        <dbReference type="Proteomes" id="UP001589858"/>
    </source>
</evidence>
<evidence type="ECO:0000313" key="2">
    <source>
        <dbReference type="EMBL" id="MFC0684612.1"/>
    </source>
</evidence>
<accession>A0ABV6S782</accession>
<name>A0ABV6S782_9SPHN</name>
<proteinExistence type="predicted"/>
<gene>
    <name evidence="2" type="ORF">ACFFF8_08385</name>
</gene>
<comment type="caution">
    <text evidence="2">The sequence shown here is derived from an EMBL/GenBank/DDBJ whole genome shotgun (WGS) entry which is preliminary data.</text>
</comment>
<protein>
    <submittedName>
        <fullName evidence="2">Uncharacterized protein</fullName>
    </submittedName>
</protein>
<reference evidence="2 3" key="1">
    <citation type="submission" date="2024-09" db="EMBL/GenBank/DDBJ databases">
        <authorList>
            <person name="Sun Q."/>
            <person name="Mori K."/>
        </authorList>
    </citation>
    <scope>NUCLEOTIDE SEQUENCE [LARGE SCALE GENOMIC DNA]</scope>
    <source>
        <strain evidence="2 3">CICC 11035S</strain>
    </source>
</reference>
<dbReference type="EMBL" id="JBHLTM010000027">
    <property type="protein sequence ID" value="MFC0684612.1"/>
    <property type="molecule type" value="Genomic_DNA"/>
</dbReference>
<organism evidence="2 3">
    <name type="scientific">Novosphingobium clariflavum</name>
    <dbReference type="NCBI Taxonomy" id="2029884"/>
    <lineage>
        <taxon>Bacteria</taxon>
        <taxon>Pseudomonadati</taxon>
        <taxon>Pseudomonadota</taxon>
        <taxon>Alphaproteobacteria</taxon>
        <taxon>Sphingomonadales</taxon>
        <taxon>Sphingomonadaceae</taxon>
        <taxon>Novosphingobium</taxon>
    </lineage>
</organism>
<keyword evidence="3" id="KW-1185">Reference proteome</keyword>
<dbReference type="RefSeq" id="WP_267224891.1">
    <property type="nucleotide sequence ID" value="NZ_JAPCWC010000048.1"/>
</dbReference>
<feature type="region of interest" description="Disordered" evidence="1">
    <location>
        <begin position="1"/>
        <end position="61"/>
    </location>
</feature>